<reference evidence="1" key="1">
    <citation type="submission" date="2014-09" db="EMBL/GenBank/DDBJ databases">
        <authorList>
            <person name="Magalhaes I.L.F."/>
            <person name="Oliveira U."/>
            <person name="Santos F.R."/>
            <person name="Vidigal T.H.D.A."/>
            <person name="Brescovit A.D."/>
            <person name="Santos A.J."/>
        </authorList>
    </citation>
    <scope>NUCLEOTIDE SEQUENCE</scope>
    <source>
        <tissue evidence="1">Shoot tissue taken approximately 20 cm above the soil surface</tissue>
    </source>
</reference>
<evidence type="ECO:0000313" key="1">
    <source>
        <dbReference type="EMBL" id="JAD32982.1"/>
    </source>
</evidence>
<name>A0A0A8ZDP0_ARUDO</name>
<proteinExistence type="predicted"/>
<sequence length="29" mass="3318">MVVQIGLSQSMNASQTYYSGSLYHYVKDF</sequence>
<organism evidence="1">
    <name type="scientific">Arundo donax</name>
    <name type="common">Giant reed</name>
    <name type="synonym">Donax arundinaceus</name>
    <dbReference type="NCBI Taxonomy" id="35708"/>
    <lineage>
        <taxon>Eukaryota</taxon>
        <taxon>Viridiplantae</taxon>
        <taxon>Streptophyta</taxon>
        <taxon>Embryophyta</taxon>
        <taxon>Tracheophyta</taxon>
        <taxon>Spermatophyta</taxon>
        <taxon>Magnoliopsida</taxon>
        <taxon>Liliopsida</taxon>
        <taxon>Poales</taxon>
        <taxon>Poaceae</taxon>
        <taxon>PACMAD clade</taxon>
        <taxon>Arundinoideae</taxon>
        <taxon>Arundineae</taxon>
        <taxon>Arundo</taxon>
    </lineage>
</organism>
<dbReference type="EMBL" id="GBRH01264913">
    <property type="protein sequence ID" value="JAD32982.1"/>
    <property type="molecule type" value="Transcribed_RNA"/>
</dbReference>
<accession>A0A0A8ZDP0</accession>
<protein>
    <submittedName>
        <fullName evidence="1">Uncharacterized protein</fullName>
    </submittedName>
</protein>
<reference evidence="1" key="2">
    <citation type="journal article" date="2015" name="Data Brief">
        <title>Shoot transcriptome of the giant reed, Arundo donax.</title>
        <authorList>
            <person name="Barrero R.A."/>
            <person name="Guerrero F.D."/>
            <person name="Moolhuijzen P."/>
            <person name="Goolsby J.A."/>
            <person name="Tidwell J."/>
            <person name="Bellgard S.E."/>
            <person name="Bellgard M.I."/>
        </authorList>
    </citation>
    <scope>NUCLEOTIDE SEQUENCE</scope>
    <source>
        <tissue evidence="1">Shoot tissue taken approximately 20 cm above the soil surface</tissue>
    </source>
</reference>
<dbReference type="AlphaFoldDB" id="A0A0A8ZDP0"/>